<sequence>MQSHAYSGLRWPGYTVGASIRGGGGMFGSSLGQGNPLVTGYRFVERGGFISGIVVGGIFYLLGATAASMPDSTSVSTSSYLRTNNRGETERVTTTTYTATSTRSAAEREAALEAAEAGAKGLVAYRQQSFELDVFTRKWFGSDLGDARGYRMNFLFTVYTGKRFIIEGGFGFGDVSAIVPNKDILVEEKYVGIPVRFIVPWGPFYAQAAVDLNFRGLDFGLLADDEIETREVDGRRMRVDPVRPIPLTLSVNAMLWRLHLSVGVETARPWTGQFGYVATAGARF</sequence>
<organism evidence="2 3">
    <name type="scientific">Polyangium mundeleinium</name>
    <dbReference type="NCBI Taxonomy" id="2995306"/>
    <lineage>
        <taxon>Bacteria</taxon>
        <taxon>Pseudomonadati</taxon>
        <taxon>Myxococcota</taxon>
        <taxon>Polyangia</taxon>
        <taxon>Polyangiales</taxon>
        <taxon>Polyangiaceae</taxon>
        <taxon>Polyangium</taxon>
    </lineage>
</organism>
<dbReference type="Proteomes" id="UP001221411">
    <property type="component" value="Unassembled WGS sequence"/>
</dbReference>
<name>A0ABT5F935_9BACT</name>
<reference evidence="2 3" key="1">
    <citation type="submission" date="2022-11" db="EMBL/GenBank/DDBJ databases">
        <title>Minimal conservation of predation-associated metabolite biosynthetic gene clusters underscores biosynthetic potential of Myxococcota including descriptions for ten novel species: Archangium lansinium sp. nov., Myxococcus landrumus sp. nov., Nannocystis bai.</title>
        <authorList>
            <person name="Ahearne A."/>
            <person name="Stevens C."/>
            <person name="Dowd S."/>
        </authorList>
    </citation>
    <scope>NUCLEOTIDE SEQUENCE [LARGE SCALE GENOMIC DNA]</scope>
    <source>
        <strain evidence="2 3">RJM3</strain>
    </source>
</reference>
<dbReference type="RefSeq" id="WP_271929704.1">
    <property type="nucleotide sequence ID" value="NZ_JAQNDO010000001.1"/>
</dbReference>
<accession>A0ABT5F935</accession>
<evidence type="ECO:0000256" key="1">
    <source>
        <dbReference type="SAM" id="Phobius"/>
    </source>
</evidence>
<keyword evidence="1" id="KW-1133">Transmembrane helix</keyword>
<evidence type="ECO:0000313" key="3">
    <source>
        <dbReference type="Proteomes" id="UP001221411"/>
    </source>
</evidence>
<feature type="transmembrane region" description="Helical" evidence="1">
    <location>
        <begin position="49"/>
        <end position="69"/>
    </location>
</feature>
<proteinExistence type="predicted"/>
<evidence type="ECO:0000313" key="2">
    <source>
        <dbReference type="EMBL" id="MDC0749635.1"/>
    </source>
</evidence>
<gene>
    <name evidence="2" type="ORF">POL67_50355</name>
</gene>
<keyword evidence="1" id="KW-0472">Membrane</keyword>
<evidence type="ECO:0008006" key="4">
    <source>
        <dbReference type="Google" id="ProtNLM"/>
    </source>
</evidence>
<dbReference type="EMBL" id="JAQNDO010000001">
    <property type="protein sequence ID" value="MDC0749635.1"/>
    <property type="molecule type" value="Genomic_DNA"/>
</dbReference>
<protein>
    <recommendedName>
        <fullName evidence="4">DUF481 domain-containing protein</fullName>
    </recommendedName>
</protein>
<keyword evidence="3" id="KW-1185">Reference proteome</keyword>
<keyword evidence="1" id="KW-0812">Transmembrane</keyword>
<comment type="caution">
    <text evidence="2">The sequence shown here is derived from an EMBL/GenBank/DDBJ whole genome shotgun (WGS) entry which is preliminary data.</text>
</comment>